<organism evidence="1 2">
    <name type="scientific">Amblyomma americanum</name>
    <name type="common">Lone star tick</name>
    <dbReference type="NCBI Taxonomy" id="6943"/>
    <lineage>
        <taxon>Eukaryota</taxon>
        <taxon>Metazoa</taxon>
        <taxon>Ecdysozoa</taxon>
        <taxon>Arthropoda</taxon>
        <taxon>Chelicerata</taxon>
        <taxon>Arachnida</taxon>
        <taxon>Acari</taxon>
        <taxon>Parasitiformes</taxon>
        <taxon>Ixodida</taxon>
        <taxon>Ixodoidea</taxon>
        <taxon>Ixodidae</taxon>
        <taxon>Amblyomminae</taxon>
        <taxon>Amblyomma</taxon>
    </lineage>
</organism>
<keyword evidence="2" id="KW-1185">Reference proteome</keyword>
<dbReference type="Proteomes" id="UP001321473">
    <property type="component" value="Unassembled WGS sequence"/>
</dbReference>
<proteinExistence type="predicted"/>
<dbReference type="EMBL" id="JARKHS020036146">
    <property type="protein sequence ID" value="KAK8756573.1"/>
    <property type="molecule type" value="Genomic_DNA"/>
</dbReference>
<accession>A0AAQ4D283</accession>
<dbReference type="AlphaFoldDB" id="A0AAQ4D283"/>
<name>A0AAQ4D283_AMBAM</name>
<sequence length="105" mass="11510">MRCCFHRTENKAFGFKKERFPKSERVLTCEAAPGVRRASPFSSGPATSAEAVRVVSPALEPLATELVPSAQVDACAQPLRDPARPRTRRPTEPEVSLWSLAPVHV</sequence>
<evidence type="ECO:0000313" key="2">
    <source>
        <dbReference type="Proteomes" id="UP001321473"/>
    </source>
</evidence>
<reference evidence="1 2" key="1">
    <citation type="journal article" date="2023" name="Arcadia Sci">
        <title>De novo assembly of a long-read Amblyomma americanum tick genome.</title>
        <authorList>
            <person name="Chou S."/>
            <person name="Poskanzer K.E."/>
            <person name="Rollins M."/>
            <person name="Thuy-Boun P.S."/>
        </authorList>
    </citation>
    <scope>NUCLEOTIDE SEQUENCE [LARGE SCALE GENOMIC DNA]</scope>
    <source>
        <strain evidence="1">F_SG_1</strain>
        <tissue evidence="1">Salivary glands</tissue>
    </source>
</reference>
<comment type="caution">
    <text evidence="1">The sequence shown here is derived from an EMBL/GenBank/DDBJ whole genome shotgun (WGS) entry which is preliminary data.</text>
</comment>
<evidence type="ECO:0000313" key="1">
    <source>
        <dbReference type="EMBL" id="KAK8756573.1"/>
    </source>
</evidence>
<protein>
    <submittedName>
        <fullName evidence="1">Uncharacterized protein</fullName>
    </submittedName>
</protein>
<gene>
    <name evidence="1" type="ORF">V5799_000727</name>
</gene>